<feature type="transmembrane region" description="Helical" evidence="6">
    <location>
        <begin position="391"/>
        <end position="410"/>
    </location>
</feature>
<gene>
    <name evidence="8" type="ORF">SAMN05444955_11231</name>
</gene>
<reference evidence="8 9" key="1">
    <citation type="submission" date="2016-10" db="EMBL/GenBank/DDBJ databases">
        <authorList>
            <person name="de Groot N.N."/>
        </authorList>
    </citation>
    <scope>NUCLEOTIDE SEQUENCE [LARGE SCALE GENOMIC DNA]</scope>
    <source>
        <strain evidence="8 9">DSM 46701</strain>
    </source>
</reference>
<dbReference type="PROSITE" id="PS50850">
    <property type="entry name" value="MFS"/>
    <property type="match status" value="1"/>
</dbReference>
<feature type="transmembrane region" description="Helical" evidence="6">
    <location>
        <begin position="106"/>
        <end position="127"/>
    </location>
</feature>
<dbReference type="PIRSF" id="PIRSF002808">
    <property type="entry name" value="Hexose_phosphate_transp"/>
    <property type="match status" value="1"/>
</dbReference>
<feature type="transmembrane region" description="Helical" evidence="6">
    <location>
        <begin position="50"/>
        <end position="69"/>
    </location>
</feature>
<evidence type="ECO:0000256" key="6">
    <source>
        <dbReference type="SAM" id="Phobius"/>
    </source>
</evidence>
<dbReference type="Pfam" id="PF07690">
    <property type="entry name" value="MFS_1"/>
    <property type="match status" value="1"/>
</dbReference>
<dbReference type="InterPro" id="IPR036259">
    <property type="entry name" value="MFS_trans_sf"/>
</dbReference>
<feature type="transmembrane region" description="Helical" evidence="6">
    <location>
        <begin position="12"/>
        <end position="30"/>
    </location>
</feature>
<dbReference type="OrthoDB" id="9773404at2"/>
<feature type="transmembrane region" description="Helical" evidence="6">
    <location>
        <begin position="167"/>
        <end position="186"/>
    </location>
</feature>
<dbReference type="RefSeq" id="WP_089970176.1">
    <property type="nucleotide sequence ID" value="NZ_FOCQ01000012.1"/>
</dbReference>
<name>A0A1H8GQY2_9BACL</name>
<feature type="transmembrane region" description="Helical" evidence="6">
    <location>
        <begin position="233"/>
        <end position="254"/>
    </location>
</feature>
<dbReference type="InterPro" id="IPR000849">
    <property type="entry name" value="Sugar_P_transporter"/>
</dbReference>
<evidence type="ECO:0000313" key="8">
    <source>
        <dbReference type="EMBL" id="SEN46521.1"/>
    </source>
</evidence>
<dbReference type="EMBL" id="FOCQ01000012">
    <property type="protein sequence ID" value="SEN46521.1"/>
    <property type="molecule type" value="Genomic_DNA"/>
</dbReference>
<keyword evidence="5 6" id="KW-0472">Membrane</keyword>
<sequence length="426" mass="47482">MEKRALAKSRWFRLIPVVFITYSLAYLDRANYGFGAAAGMAKDLNITESVSSLIGALFFLGYFFFQIPGAHYAEKRSAKKLIFWSLILWGLLASATGMLSNVTGLFAVRFFLGVVESVVMPAMLVFLSHWFTKEERSRANTFLILGNPVTVLWMSVVSGYLVDAFNWRWMFIIEGLPAVIWAFFWWKLVEDQPKDAKWLTNQEKQDLAHALEREQQGMKPVKNYWEAFKTGKVILLSLQYFFWSIGVYGFVLWLPSILKSASNFGIVAAGWLSSVPYLLAVVWMLLVSYYSDRTLKRKSFVWPFLLVGAVAFYGSYALGDSNFWFSYTLLVIAGGAMYAPYGPFFAIVPEILPRNVAGGAMALINSMGALGSFAGSYIVGYLNAATGGPGISYIFMAGSLVISVLLTIAVQTHKTEKPLLKSGVNA</sequence>
<dbReference type="PANTHER" id="PTHR43791:SF100">
    <property type="entry name" value="SUGAR TRANSPORTER"/>
    <property type="match status" value="1"/>
</dbReference>
<dbReference type="InterPro" id="IPR011701">
    <property type="entry name" value="MFS"/>
</dbReference>
<dbReference type="STRING" id="1173111.SAMN05444955_11231"/>
<evidence type="ECO:0000313" key="9">
    <source>
        <dbReference type="Proteomes" id="UP000199695"/>
    </source>
</evidence>
<keyword evidence="3 6" id="KW-0812">Transmembrane</keyword>
<evidence type="ECO:0000256" key="5">
    <source>
        <dbReference type="ARBA" id="ARBA00023136"/>
    </source>
</evidence>
<keyword evidence="4 6" id="KW-1133">Transmembrane helix</keyword>
<evidence type="ECO:0000256" key="2">
    <source>
        <dbReference type="ARBA" id="ARBA00022448"/>
    </source>
</evidence>
<dbReference type="PANTHER" id="PTHR43791">
    <property type="entry name" value="PERMEASE-RELATED"/>
    <property type="match status" value="1"/>
</dbReference>
<evidence type="ECO:0000256" key="4">
    <source>
        <dbReference type="ARBA" id="ARBA00022989"/>
    </source>
</evidence>
<feature type="transmembrane region" description="Helical" evidence="6">
    <location>
        <begin position="360"/>
        <end position="379"/>
    </location>
</feature>
<comment type="subcellular location">
    <subcellularLocation>
        <location evidence="1">Cell membrane</location>
        <topology evidence="1">Multi-pass membrane protein</topology>
    </subcellularLocation>
</comment>
<proteinExistence type="predicted"/>
<dbReference type="Gene3D" id="1.20.1250.20">
    <property type="entry name" value="MFS general substrate transporter like domains"/>
    <property type="match status" value="2"/>
</dbReference>
<evidence type="ECO:0000256" key="1">
    <source>
        <dbReference type="ARBA" id="ARBA00004651"/>
    </source>
</evidence>
<feature type="transmembrane region" description="Helical" evidence="6">
    <location>
        <begin position="139"/>
        <end position="161"/>
    </location>
</feature>
<accession>A0A1H8GQY2</accession>
<dbReference type="GO" id="GO:0005886">
    <property type="term" value="C:plasma membrane"/>
    <property type="evidence" value="ECO:0007669"/>
    <property type="project" value="UniProtKB-SubCell"/>
</dbReference>
<feature type="transmembrane region" description="Helical" evidence="6">
    <location>
        <begin position="324"/>
        <end position="348"/>
    </location>
</feature>
<feature type="domain" description="Major facilitator superfamily (MFS) profile" evidence="7">
    <location>
        <begin position="14"/>
        <end position="415"/>
    </location>
</feature>
<feature type="transmembrane region" description="Helical" evidence="6">
    <location>
        <begin position="81"/>
        <end position="100"/>
    </location>
</feature>
<dbReference type="SUPFAM" id="SSF103473">
    <property type="entry name" value="MFS general substrate transporter"/>
    <property type="match status" value="1"/>
</dbReference>
<dbReference type="InterPro" id="IPR020846">
    <property type="entry name" value="MFS_dom"/>
</dbReference>
<dbReference type="GO" id="GO:0022857">
    <property type="term" value="F:transmembrane transporter activity"/>
    <property type="evidence" value="ECO:0007669"/>
    <property type="project" value="InterPro"/>
</dbReference>
<dbReference type="CDD" id="cd17319">
    <property type="entry name" value="MFS_ExuT_GudP_like"/>
    <property type="match status" value="1"/>
</dbReference>
<dbReference type="AlphaFoldDB" id="A0A1H8GQY2"/>
<evidence type="ECO:0000256" key="3">
    <source>
        <dbReference type="ARBA" id="ARBA00022692"/>
    </source>
</evidence>
<feature type="transmembrane region" description="Helical" evidence="6">
    <location>
        <begin position="266"/>
        <end position="287"/>
    </location>
</feature>
<evidence type="ECO:0000259" key="7">
    <source>
        <dbReference type="PROSITE" id="PS50850"/>
    </source>
</evidence>
<keyword evidence="9" id="KW-1185">Reference proteome</keyword>
<keyword evidence="2" id="KW-0813">Transport</keyword>
<protein>
    <submittedName>
        <fullName evidence="8">Sugar phosphate permease</fullName>
    </submittedName>
</protein>
<organism evidence="8 9">
    <name type="scientific">Lihuaxuella thermophila</name>
    <dbReference type="NCBI Taxonomy" id="1173111"/>
    <lineage>
        <taxon>Bacteria</taxon>
        <taxon>Bacillati</taxon>
        <taxon>Bacillota</taxon>
        <taxon>Bacilli</taxon>
        <taxon>Bacillales</taxon>
        <taxon>Thermoactinomycetaceae</taxon>
        <taxon>Lihuaxuella</taxon>
    </lineage>
</organism>
<feature type="transmembrane region" description="Helical" evidence="6">
    <location>
        <begin position="299"/>
        <end position="318"/>
    </location>
</feature>
<dbReference type="Proteomes" id="UP000199695">
    <property type="component" value="Unassembled WGS sequence"/>
</dbReference>